<dbReference type="GO" id="GO:0006529">
    <property type="term" value="P:asparagine biosynthetic process"/>
    <property type="evidence" value="ECO:0007669"/>
    <property type="project" value="InterPro"/>
</dbReference>
<dbReference type="PIRSF" id="PIRSF001589">
    <property type="entry name" value="Asn_synthetase_glu-h"/>
    <property type="match status" value="1"/>
</dbReference>
<dbReference type="InterPro" id="IPR029055">
    <property type="entry name" value="Ntn_hydrolases_N"/>
</dbReference>
<evidence type="ECO:0000256" key="1">
    <source>
        <dbReference type="ARBA" id="ARBA00005187"/>
    </source>
</evidence>
<keyword evidence="4" id="KW-0547">Nucleotide-binding</keyword>
<dbReference type="GO" id="GO:0004066">
    <property type="term" value="F:asparagine synthase (glutamine-hydrolyzing) activity"/>
    <property type="evidence" value="ECO:0007669"/>
    <property type="project" value="UniProtKB-EC"/>
</dbReference>
<evidence type="ECO:0000256" key="8">
    <source>
        <dbReference type="SAM" id="MobiDB-lite"/>
    </source>
</evidence>
<dbReference type="GO" id="GO:0005524">
    <property type="term" value="F:ATP binding"/>
    <property type="evidence" value="ECO:0007669"/>
    <property type="project" value="UniProtKB-KW"/>
</dbReference>
<name>A0A944H6W9_DENI1</name>
<dbReference type="Gene3D" id="3.60.20.10">
    <property type="entry name" value="Glutamine Phosphoribosylpyrophosphate, subunit 1, domain 1"/>
    <property type="match status" value="1"/>
</dbReference>
<evidence type="ECO:0000256" key="3">
    <source>
        <dbReference type="ARBA" id="ARBA00012737"/>
    </source>
</evidence>
<comment type="pathway">
    <text evidence="1">Amino-acid biosynthesis; L-asparagine biosynthesis; L-asparagine from L-aspartate (L-Gln route): step 1/1.</text>
</comment>
<dbReference type="InterPro" id="IPR051786">
    <property type="entry name" value="ASN_synthetase/amidase"/>
</dbReference>
<keyword evidence="12" id="KW-1185">Reference proteome</keyword>
<keyword evidence="5" id="KW-0067">ATP-binding</keyword>
<sequence length="597" mass="66485">MTQDASLDLSPPQPDAADIAHRPPHERLQWPHAEAALSDRVTLDEQDGVLCLSRGRPVFAPADFGGASVPASPAAAWRLLYARHGQTAPNRVHGRFAVAIVDRNAHSVFLATDRFATHPWCFAERGGRLLFADRADALSGASAGIDPQAVHAYLFHHVIPAPLTIFKDVQRMEGGHRLLWQNGQRQLEAWWRPSFQEPARMDFAEAKLQFRHIVETAVARAAERGKVGAFLSGGTDSSTVAGMLCKVGGKPAETYSMGFDASGYDEMDYARTASQHFGTHHHEYYVTPDDLLEGIPKVAQHYDQPFGNSSAVPAWLCARIARRDGIDTLLAGDGGDELFGGNTRYAKQKIFGWYDDVPGALRRSLLEPMLDLDISKRLPIVKKAASYVEQARVPLPDRIHQYTLLVRVGAENLLTPDYLAQIDQEAPARAAREVWSRIRADSDLNRQLAFDWKYTLADNDLPKILGTTELAGVDVDFPLLDDALLDFSLALPLDYKLRGFTLRWFFKEALRDFLPETIIKKKKHGFGLPFGVWACQHAGLRELAGDTLGQLKQRGIVQPALIDRLIDELLPAHPGYYGELVWILMMMELWLARPTSH</sequence>
<dbReference type="EMBL" id="JAEKFT010000004">
    <property type="protein sequence ID" value="MBT0960594.1"/>
    <property type="molecule type" value="Genomic_DNA"/>
</dbReference>
<comment type="caution">
    <text evidence="11">The sequence shown here is derived from an EMBL/GenBank/DDBJ whole genome shotgun (WGS) entry which is preliminary data.</text>
</comment>
<dbReference type="SUPFAM" id="SSF56235">
    <property type="entry name" value="N-terminal nucleophile aminohydrolases (Ntn hydrolases)"/>
    <property type="match status" value="1"/>
</dbReference>
<evidence type="ECO:0000256" key="2">
    <source>
        <dbReference type="ARBA" id="ARBA00005752"/>
    </source>
</evidence>
<dbReference type="SUPFAM" id="SSF52402">
    <property type="entry name" value="Adenine nucleotide alpha hydrolases-like"/>
    <property type="match status" value="1"/>
</dbReference>
<organism evidence="11 12">
    <name type="scientific">Denitromonas iodatirespirans</name>
    <dbReference type="NCBI Taxonomy" id="2795389"/>
    <lineage>
        <taxon>Bacteria</taxon>
        <taxon>Pseudomonadati</taxon>
        <taxon>Pseudomonadota</taxon>
        <taxon>Betaproteobacteria</taxon>
        <taxon>Rhodocyclales</taxon>
        <taxon>Zoogloeaceae</taxon>
        <taxon>Denitromonas</taxon>
    </lineage>
</organism>
<gene>
    <name evidence="11" type="ORF">I8J34_05330</name>
</gene>
<feature type="region of interest" description="Disordered" evidence="8">
    <location>
        <begin position="1"/>
        <end position="20"/>
    </location>
</feature>
<accession>A0A944H6W9</accession>
<dbReference type="CDD" id="cd01991">
    <property type="entry name" value="Asn_synthase_B_C"/>
    <property type="match status" value="1"/>
</dbReference>
<dbReference type="AlphaFoldDB" id="A0A944H6W9"/>
<dbReference type="EC" id="6.3.5.4" evidence="3"/>
<dbReference type="RefSeq" id="WP_214360348.1">
    <property type="nucleotide sequence ID" value="NZ_JAEKFT010000004.1"/>
</dbReference>
<feature type="domain" description="Asparagine synthetase" evidence="9">
    <location>
        <begin position="210"/>
        <end position="591"/>
    </location>
</feature>
<dbReference type="InterPro" id="IPR006426">
    <property type="entry name" value="Asn_synth_AEB"/>
</dbReference>
<evidence type="ECO:0000313" key="11">
    <source>
        <dbReference type="EMBL" id="MBT0960594.1"/>
    </source>
</evidence>
<evidence type="ECO:0000256" key="7">
    <source>
        <dbReference type="PIRSR" id="PIRSR001589-3"/>
    </source>
</evidence>
<evidence type="ECO:0000256" key="4">
    <source>
        <dbReference type="ARBA" id="ARBA00022741"/>
    </source>
</evidence>
<proteinExistence type="inferred from homology"/>
<dbReference type="Gene3D" id="3.40.50.620">
    <property type="entry name" value="HUPs"/>
    <property type="match status" value="1"/>
</dbReference>
<dbReference type="Pfam" id="PF00733">
    <property type="entry name" value="Asn_synthase"/>
    <property type="match status" value="1"/>
</dbReference>
<dbReference type="InterPro" id="IPR014729">
    <property type="entry name" value="Rossmann-like_a/b/a_fold"/>
</dbReference>
<feature type="domain" description="Glutamine amidotransferase type-2" evidence="10">
    <location>
        <begin position="80"/>
        <end position="138"/>
    </location>
</feature>
<evidence type="ECO:0000313" key="12">
    <source>
        <dbReference type="Proteomes" id="UP000694660"/>
    </source>
</evidence>
<dbReference type="InterPro" id="IPR001962">
    <property type="entry name" value="Asn_synthase"/>
</dbReference>
<reference evidence="12" key="1">
    <citation type="journal article" date="2022" name="ISME J.">
        <title>Genetic and phylogenetic analysis of dissimilatory iodate-reducing bacteria identifies potential niches across the world's oceans.</title>
        <authorList>
            <person name="Reyes-Umana V."/>
            <person name="Henning Z."/>
            <person name="Lee K."/>
            <person name="Barnum T.P."/>
            <person name="Coates J.D."/>
        </authorList>
    </citation>
    <scope>NUCLEOTIDE SEQUENCE [LARGE SCALE GENOMIC DNA]</scope>
    <source>
        <strain evidence="12">IR12</strain>
    </source>
</reference>
<evidence type="ECO:0000259" key="9">
    <source>
        <dbReference type="Pfam" id="PF00733"/>
    </source>
</evidence>
<comment type="catalytic activity">
    <reaction evidence="6">
        <text>L-aspartate + L-glutamine + ATP + H2O = L-asparagine + L-glutamate + AMP + diphosphate + H(+)</text>
        <dbReference type="Rhea" id="RHEA:12228"/>
        <dbReference type="ChEBI" id="CHEBI:15377"/>
        <dbReference type="ChEBI" id="CHEBI:15378"/>
        <dbReference type="ChEBI" id="CHEBI:29985"/>
        <dbReference type="ChEBI" id="CHEBI:29991"/>
        <dbReference type="ChEBI" id="CHEBI:30616"/>
        <dbReference type="ChEBI" id="CHEBI:33019"/>
        <dbReference type="ChEBI" id="CHEBI:58048"/>
        <dbReference type="ChEBI" id="CHEBI:58359"/>
        <dbReference type="ChEBI" id="CHEBI:456215"/>
        <dbReference type="EC" id="6.3.5.4"/>
    </reaction>
</comment>
<evidence type="ECO:0000256" key="5">
    <source>
        <dbReference type="ARBA" id="ARBA00022840"/>
    </source>
</evidence>
<dbReference type="PANTHER" id="PTHR43284">
    <property type="entry name" value="ASPARAGINE SYNTHETASE (GLUTAMINE-HYDROLYZING)"/>
    <property type="match status" value="1"/>
</dbReference>
<feature type="site" description="Important for beta-aspartyl-AMP intermediate formation" evidence="7">
    <location>
        <position position="333"/>
    </location>
</feature>
<dbReference type="Proteomes" id="UP000694660">
    <property type="component" value="Unassembled WGS sequence"/>
</dbReference>
<dbReference type="PANTHER" id="PTHR43284:SF1">
    <property type="entry name" value="ASPARAGINE SYNTHETASE"/>
    <property type="match status" value="1"/>
</dbReference>
<dbReference type="InterPro" id="IPR017932">
    <property type="entry name" value="GATase_2_dom"/>
</dbReference>
<comment type="similarity">
    <text evidence="2">Belongs to the asparagine synthetase family.</text>
</comment>
<dbReference type="GO" id="GO:0005829">
    <property type="term" value="C:cytosol"/>
    <property type="evidence" value="ECO:0007669"/>
    <property type="project" value="TreeGrafter"/>
</dbReference>
<protein>
    <recommendedName>
        <fullName evidence="3">asparagine synthase (glutamine-hydrolyzing)</fullName>
        <ecNumber evidence="3">6.3.5.4</ecNumber>
    </recommendedName>
</protein>
<evidence type="ECO:0000256" key="6">
    <source>
        <dbReference type="ARBA" id="ARBA00048741"/>
    </source>
</evidence>
<evidence type="ECO:0000259" key="10">
    <source>
        <dbReference type="Pfam" id="PF13537"/>
    </source>
</evidence>
<dbReference type="Pfam" id="PF13537">
    <property type="entry name" value="GATase_7"/>
    <property type="match status" value="1"/>
</dbReference>